<dbReference type="OrthoDB" id="8086182at2"/>
<organism evidence="1 2">
    <name type="scientific">Bradyrhizobium lablabi</name>
    <dbReference type="NCBI Taxonomy" id="722472"/>
    <lineage>
        <taxon>Bacteria</taxon>
        <taxon>Pseudomonadati</taxon>
        <taxon>Pseudomonadota</taxon>
        <taxon>Alphaproteobacteria</taxon>
        <taxon>Hyphomicrobiales</taxon>
        <taxon>Nitrobacteraceae</taxon>
        <taxon>Bradyrhizobium</taxon>
    </lineage>
</organism>
<protein>
    <submittedName>
        <fullName evidence="1">Uncharacterized protein</fullName>
    </submittedName>
</protein>
<gene>
    <name evidence="1" type="ORF">SAMN05444171_2057</name>
</gene>
<evidence type="ECO:0000313" key="2">
    <source>
        <dbReference type="Proteomes" id="UP000183208"/>
    </source>
</evidence>
<accession>A0A1M6VRA9</accession>
<dbReference type="AlphaFoldDB" id="A0A1M6VRA9"/>
<sequence>MTSIFWTTIATFGSTLRKAALALFGFVAGHVAGPLRYRPEAHYMRGPGPKWREKYLQDHPARW</sequence>
<dbReference type="EMBL" id="FNTI01000001">
    <property type="protein sequence ID" value="SEC69976.1"/>
    <property type="molecule type" value="Genomic_DNA"/>
</dbReference>
<reference evidence="1 2" key="1">
    <citation type="submission" date="2016-10" db="EMBL/GenBank/DDBJ databases">
        <authorList>
            <person name="de Groot N.N."/>
        </authorList>
    </citation>
    <scope>NUCLEOTIDE SEQUENCE [LARGE SCALE GENOMIC DNA]</scope>
    <source>
        <strain evidence="1 2">GAS522</strain>
    </source>
</reference>
<dbReference type="Proteomes" id="UP000183208">
    <property type="component" value="Unassembled WGS sequence"/>
</dbReference>
<proteinExistence type="predicted"/>
<evidence type="ECO:0000313" key="1">
    <source>
        <dbReference type="EMBL" id="SEC69976.1"/>
    </source>
</evidence>
<name>A0A1M6VRA9_9BRAD</name>